<comment type="caution">
    <text evidence="1">The sequence shown here is derived from an EMBL/GenBank/DDBJ whole genome shotgun (WGS) entry which is preliminary data.</text>
</comment>
<dbReference type="Proteomes" id="UP000095059">
    <property type="component" value="Unassembled WGS sequence"/>
</dbReference>
<name>A0ABX3AQS8_ALILO</name>
<organism evidence="1 2">
    <name type="scientific">Aliivibrio logei 5S-186</name>
    <dbReference type="NCBI Taxonomy" id="626086"/>
    <lineage>
        <taxon>Bacteria</taxon>
        <taxon>Pseudomonadati</taxon>
        <taxon>Pseudomonadota</taxon>
        <taxon>Gammaproteobacteria</taxon>
        <taxon>Vibrionales</taxon>
        <taxon>Vibrionaceae</taxon>
        <taxon>Aliivibrio</taxon>
    </lineage>
</organism>
<proteinExistence type="predicted"/>
<reference evidence="1 2" key="1">
    <citation type="journal article" date="2012" name="Science">
        <title>Ecological populations of bacteria act as socially cohesive units of antibiotic production and resistance.</title>
        <authorList>
            <person name="Cordero O.X."/>
            <person name="Wildschutte H."/>
            <person name="Kirkup B."/>
            <person name="Proehl S."/>
            <person name="Ngo L."/>
            <person name="Hussain F."/>
            <person name="Le Roux F."/>
            <person name="Mincer T."/>
            <person name="Polz M.F."/>
        </authorList>
    </citation>
    <scope>NUCLEOTIDE SEQUENCE [LARGE SCALE GENOMIC DNA]</scope>
    <source>
        <strain evidence="1 2">5S-186</strain>
    </source>
</reference>
<evidence type="ECO:0000313" key="1">
    <source>
        <dbReference type="EMBL" id="OEF10164.1"/>
    </source>
</evidence>
<keyword evidence="2" id="KW-1185">Reference proteome</keyword>
<protein>
    <submittedName>
        <fullName evidence="1">Uncharacterized protein</fullName>
    </submittedName>
</protein>
<accession>A0ABX3AQS8</accession>
<dbReference type="EMBL" id="AJYJ02000133">
    <property type="protein sequence ID" value="OEF10164.1"/>
    <property type="molecule type" value="Genomic_DNA"/>
</dbReference>
<evidence type="ECO:0000313" key="2">
    <source>
        <dbReference type="Proteomes" id="UP000095059"/>
    </source>
</evidence>
<gene>
    <name evidence="1" type="ORF">A1Q5_13535</name>
</gene>
<sequence>MVTLKEYLESFDGLIGDQKLADMEEAMGIFMDLNDIQMNVYFKDVKGRVHSSIKILSENAEFASENESCADALLKIVVTLCVYNSATFGQNWCLATLGSQLNCRRETST</sequence>